<accession>A0A0C3Q1C1</accession>
<name>A0A0C3Q1C1_9AGAM</name>
<dbReference type="EMBL" id="KN823732">
    <property type="protein sequence ID" value="KIO15964.1"/>
    <property type="molecule type" value="Genomic_DNA"/>
</dbReference>
<dbReference type="AlphaFoldDB" id="A0A0C3Q1C1"/>
<feature type="compositionally biased region" description="Acidic residues" evidence="1">
    <location>
        <begin position="76"/>
        <end position="85"/>
    </location>
</feature>
<dbReference type="HOGENOM" id="CLU_2514311_0_0_1"/>
<reference evidence="2 3" key="1">
    <citation type="submission" date="2014-04" db="EMBL/GenBank/DDBJ databases">
        <authorList>
            <consortium name="DOE Joint Genome Institute"/>
            <person name="Kuo A."/>
            <person name="Girlanda M."/>
            <person name="Perotto S."/>
            <person name="Kohler A."/>
            <person name="Nagy L.G."/>
            <person name="Floudas D."/>
            <person name="Copeland A."/>
            <person name="Barry K.W."/>
            <person name="Cichocki N."/>
            <person name="Veneault-Fourrey C."/>
            <person name="LaButti K."/>
            <person name="Lindquist E.A."/>
            <person name="Lipzen A."/>
            <person name="Lundell T."/>
            <person name="Morin E."/>
            <person name="Murat C."/>
            <person name="Sun H."/>
            <person name="Tunlid A."/>
            <person name="Henrissat B."/>
            <person name="Grigoriev I.V."/>
            <person name="Hibbett D.S."/>
            <person name="Martin F."/>
            <person name="Nordberg H.P."/>
            <person name="Cantor M.N."/>
            <person name="Hua S.X."/>
        </authorList>
    </citation>
    <scope>NUCLEOTIDE SEQUENCE [LARGE SCALE GENOMIC DNA]</scope>
    <source>
        <strain evidence="2 3">MUT 4182</strain>
    </source>
</reference>
<evidence type="ECO:0000256" key="1">
    <source>
        <dbReference type="SAM" id="MobiDB-lite"/>
    </source>
</evidence>
<dbReference type="Proteomes" id="UP000054248">
    <property type="component" value="Unassembled WGS sequence"/>
</dbReference>
<organism evidence="2 3">
    <name type="scientific">Tulasnella calospora MUT 4182</name>
    <dbReference type="NCBI Taxonomy" id="1051891"/>
    <lineage>
        <taxon>Eukaryota</taxon>
        <taxon>Fungi</taxon>
        <taxon>Dikarya</taxon>
        <taxon>Basidiomycota</taxon>
        <taxon>Agaricomycotina</taxon>
        <taxon>Agaricomycetes</taxon>
        <taxon>Cantharellales</taxon>
        <taxon>Tulasnellaceae</taxon>
        <taxon>Tulasnella</taxon>
    </lineage>
</organism>
<evidence type="ECO:0000313" key="3">
    <source>
        <dbReference type="Proteomes" id="UP000054248"/>
    </source>
</evidence>
<feature type="region of interest" description="Disordered" evidence="1">
    <location>
        <begin position="49"/>
        <end position="85"/>
    </location>
</feature>
<keyword evidence="3" id="KW-1185">Reference proteome</keyword>
<gene>
    <name evidence="2" type="ORF">M407DRAFT_247117</name>
</gene>
<reference evidence="3" key="2">
    <citation type="submission" date="2015-01" db="EMBL/GenBank/DDBJ databases">
        <title>Evolutionary Origins and Diversification of the Mycorrhizal Mutualists.</title>
        <authorList>
            <consortium name="DOE Joint Genome Institute"/>
            <consortium name="Mycorrhizal Genomics Consortium"/>
            <person name="Kohler A."/>
            <person name="Kuo A."/>
            <person name="Nagy L.G."/>
            <person name="Floudas D."/>
            <person name="Copeland A."/>
            <person name="Barry K.W."/>
            <person name="Cichocki N."/>
            <person name="Veneault-Fourrey C."/>
            <person name="LaButti K."/>
            <person name="Lindquist E.A."/>
            <person name="Lipzen A."/>
            <person name="Lundell T."/>
            <person name="Morin E."/>
            <person name="Murat C."/>
            <person name="Riley R."/>
            <person name="Ohm R."/>
            <person name="Sun H."/>
            <person name="Tunlid A."/>
            <person name="Henrissat B."/>
            <person name="Grigoriev I.V."/>
            <person name="Hibbett D.S."/>
            <person name="Martin F."/>
        </authorList>
    </citation>
    <scope>NUCLEOTIDE SEQUENCE [LARGE SCALE GENOMIC DNA]</scope>
    <source>
        <strain evidence="3">MUT 4182</strain>
    </source>
</reference>
<dbReference type="OrthoDB" id="10352747at2759"/>
<evidence type="ECO:0000313" key="2">
    <source>
        <dbReference type="EMBL" id="KIO15964.1"/>
    </source>
</evidence>
<proteinExistence type="predicted"/>
<protein>
    <submittedName>
        <fullName evidence="2">Uncharacterized protein</fullName>
    </submittedName>
</protein>
<sequence>MKDSTWLHEMRYREAHKGVSEIWKDLRGLIEKLQNKETAMLVGDIGRERQEAPLPPAALEVDNEPRLWGSTRPPADDGEAFDDSE</sequence>